<dbReference type="EMBL" id="CP090979">
    <property type="protein sequence ID" value="UJF36591.1"/>
    <property type="molecule type" value="Genomic_DNA"/>
</dbReference>
<evidence type="ECO:0000313" key="2">
    <source>
        <dbReference type="Proteomes" id="UP001649230"/>
    </source>
</evidence>
<organism evidence="1 2">
    <name type="scientific">Paenibacillus hexagrammi</name>
    <dbReference type="NCBI Taxonomy" id="2908839"/>
    <lineage>
        <taxon>Bacteria</taxon>
        <taxon>Bacillati</taxon>
        <taxon>Bacillota</taxon>
        <taxon>Bacilli</taxon>
        <taxon>Bacillales</taxon>
        <taxon>Paenibacillaceae</taxon>
        <taxon>Paenibacillus</taxon>
    </lineage>
</organism>
<sequence length="104" mass="11598">MAISKANAADILIMKPKSVEYLIKKTRLVTVNVSGREMVTEESLFKEIGERYRRLGNALEVKSSSGNICRCGCGEETNEGKRFKSGHDQALEGIIRYFLLSGKK</sequence>
<keyword evidence="2" id="KW-1185">Reference proteome</keyword>
<name>A0ABY3STX5_9BACL</name>
<protein>
    <submittedName>
        <fullName evidence="1">Uncharacterized protein</fullName>
    </submittedName>
</protein>
<keyword evidence="1" id="KW-0614">Plasmid</keyword>
<reference evidence="1 2" key="1">
    <citation type="journal article" date="2024" name="Int. J. Syst. Evol. Microbiol.">
        <title>Paenibacillus hexagrammi sp. nov., a novel bacterium isolated from the gut content of Hexagrammos agrammus.</title>
        <authorList>
            <person name="Jung H.K."/>
            <person name="Kim D.G."/>
            <person name="Zin H."/>
            <person name="Park J."/>
            <person name="Jung H."/>
            <person name="Kim Y.O."/>
            <person name="Kong H.J."/>
            <person name="Kim J.W."/>
            <person name="Kim Y.S."/>
        </authorList>
    </citation>
    <scope>NUCLEOTIDE SEQUENCE [LARGE SCALE GENOMIC DNA]</scope>
    <source>
        <strain evidence="1 2">YPD9-1</strain>
    </source>
</reference>
<gene>
    <name evidence="1" type="ORF">L0M14_30345</name>
</gene>
<dbReference type="Proteomes" id="UP001649230">
    <property type="component" value="Plasmid pYPD9-1"/>
</dbReference>
<geneLocation type="plasmid" evidence="1 2">
    <name>pYPD9-1</name>
</geneLocation>
<accession>A0ABY3STX5</accession>
<dbReference type="RefSeq" id="WP_235123141.1">
    <property type="nucleotide sequence ID" value="NZ_CP090979.1"/>
</dbReference>
<proteinExistence type="predicted"/>
<evidence type="ECO:0000313" key="1">
    <source>
        <dbReference type="EMBL" id="UJF36591.1"/>
    </source>
</evidence>